<sequence>MSAASEPAPAWLTALALALALAALSCAGAQEDLCARLVTRCEFVNVEMFLSPTDGGSSCLLF</sequence>
<keyword evidence="1" id="KW-0732">Signal</keyword>
<feature type="chain" id="PRO_5008264328" evidence="1">
    <location>
        <begin position="30"/>
        <end position="62"/>
    </location>
</feature>
<organism evidence="2 3">
    <name type="scientific">Papilio xuthus</name>
    <name type="common">Asian swallowtail butterfly</name>
    <dbReference type="NCBI Taxonomy" id="66420"/>
    <lineage>
        <taxon>Eukaryota</taxon>
        <taxon>Metazoa</taxon>
        <taxon>Ecdysozoa</taxon>
        <taxon>Arthropoda</taxon>
        <taxon>Hexapoda</taxon>
        <taxon>Insecta</taxon>
        <taxon>Pterygota</taxon>
        <taxon>Neoptera</taxon>
        <taxon>Endopterygota</taxon>
        <taxon>Lepidoptera</taxon>
        <taxon>Glossata</taxon>
        <taxon>Ditrysia</taxon>
        <taxon>Papilionoidea</taxon>
        <taxon>Papilionidae</taxon>
        <taxon>Papilioninae</taxon>
        <taxon>Papilio</taxon>
    </lineage>
</organism>
<dbReference type="AlphaFoldDB" id="A0A194QH11"/>
<evidence type="ECO:0000256" key="1">
    <source>
        <dbReference type="SAM" id="SignalP"/>
    </source>
</evidence>
<evidence type="ECO:0000313" key="3">
    <source>
        <dbReference type="Proteomes" id="UP000053268"/>
    </source>
</evidence>
<name>A0A194QH11_PAPXU</name>
<dbReference type="EMBL" id="KQ458860">
    <property type="protein sequence ID" value="KPJ04797.1"/>
    <property type="molecule type" value="Genomic_DNA"/>
</dbReference>
<gene>
    <name evidence="2" type="ORF">RR46_02494</name>
</gene>
<accession>A0A194QH11</accession>
<reference evidence="2 3" key="1">
    <citation type="journal article" date="2015" name="Nat. Commun.">
        <title>Outbred genome sequencing and CRISPR/Cas9 gene editing in butterflies.</title>
        <authorList>
            <person name="Li X."/>
            <person name="Fan D."/>
            <person name="Zhang W."/>
            <person name="Liu G."/>
            <person name="Zhang L."/>
            <person name="Zhao L."/>
            <person name="Fang X."/>
            <person name="Chen L."/>
            <person name="Dong Y."/>
            <person name="Chen Y."/>
            <person name="Ding Y."/>
            <person name="Zhao R."/>
            <person name="Feng M."/>
            <person name="Zhu Y."/>
            <person name="Feng Y."/>
            <person name="Jiang X."/>
            <person name="Zhu D."/>
            <person name="Xiang H."/>
            <person name="Feng X."/>
            <person name="Li S."/>
            <person name="Wang J."/>
            <person name="Zhang G."/>
            <person name="Kronforst M.R."/>
            <person name="Wang W."/>
        </authorList>
    </citation>
    <scope>NUCLEOTIDE SEQUENCE [LARGE SCALE GENOMIC DNA]</scope>
    <source>
        <strain evidence="2">Ya'a_city_454_Px</strain>
        <tissue evidence="2">Whole body</tissue>
    </source>
</reference>
<keyword evidence="3" id="KW-1185">Reference proteome</keyword>
<evidence type="ECO:0000313" key="2">
    <source>
        <dbReference type="EMBL" id="KPJ04797.1"/>
    </source>
</evidence>
<feature type="signal peptide" evidence="1">
    <location>
        <begin position="1"/>
        <end position="29"/>
    </location>
</feature>
<protein>
    <submittedName>
        <fullName evidence="2">Uncharacterized protein</fullName>
    </submittedName>
</protein>
<proteinExistence type="predicted"/>
<dbReference type="Proteomes" id="UP000053268">
    <property type="component" value="Unassembled WGS sequence"/>
</dbReference>